<proteinExistence type="predicted"/>
<organism evidence="1 2">
    <name type="scientific">Rhodococcoides kroppenstedtii</name>
    <dbReference type="NCBI Taxonomy" id="293050"/>
    <lineage>
        <taxon>Bacteria</taxon>
        <taxon>Bacillati</taxon>
        <taxon>Actinomycetota</taxon>
        <taxon>Actinomycetes</taxon>
        <taxon>Mycobacteriales</taxon>
        <taxon>Nocardiaceae</taxon>
        <taxon>Rhodococcoides</taxon>
    </lineage>
</organism>
<dbReference type="Proteomes" id="UP000182054">
    <property type="component" value="Unassembled WGS sequence"/>
</dbReference>
<evidence type="ECO:0000313" key="2">
    <source>
        <dbReference type="Proteomes" id="UP000182054"/>
    </source>
</evidence>
<reference evidence="1 2" key="1">
    <citation type="submission" date="2016-10" db="EMBL/GenBank/DDBJ databases">
        <authorList>
            <person name="de Groot N.N."/>
        </authorList>
    </citation>
    <scope>NUCLEOTIDE SEQUENCE [LARGE SCALE GENOMIC DNA]</scope>
    <source>
        <strain evidence="1 2">DSM 44908</strain>
    </source>
</reference>
<accession>A0A1I0TPM4</accession>
<gene>
    <name evidence="1" type="ORF">SAMN05444374_108120</name>
</gene>
<sequence length="68" mass="7472">MGTRDVADRLPGFLWQQPEEVVREGWDAVRAGKPVCYTGVANKVSAAAMRPIPGRIGYVLGRTLNPFE</sequence>
<evidence type="ECO:0008006" key="3">
    <source>
        <dbReference type="Google" id="ProtNLM"/>
    </source>
</evidence>
<name>A0A1I0TPM4_9NOCA</name>
<dbReference type="EMBL" id="FOJN01000008">
    <property type="protein sequence ID" value="SFA53679.1"/>
    <property type="molecule type" value="Genomic_DNA"/>
</dbReference>
<evidence type="ECO:0000313" key="1">
    <source>
        <dbReference type="EMBL" id="SFA53679.1"/>
    </source>
</evidence>
<dbReference type="AlphaFoldDB" id="A0A1I0TPM4"/>
<protein>
    <recommendedName>
        <fullName evidence="3">Short chain dehydrogenase</fullName>
    </recommendedName>
</protein>